<reference evidence="1 2" key="1">
    <citation type="journal article" date="2011" name="J. Bacteriol.">
        <title>Genome sequence of Microbacterium testaceum StLB037, an N-acylhomoserine lactone-degrading bacterium isolated from potato leaves.</title>
        <authorList>
            <person name="Morohoshi T."/>
            <person name="Wang W.-Z."/>
            <person name="Someya N."/>
            <person name="Ikeda T."/>
        </authorList>
    </citation>
    <scope>NUCLEOTIDE SEQUENCE [LARGE SCALE GENOMIC DNA]</scope>
    <source>
        <strain evidence="1 2">StLB037</strain>
    </source>
</reference>
<dbReference type="Proteomes" id="UP000008975">
    <property type="component" value="Chromosome"/>
</dbReference>
<evidence type="ECO:0000313" key="1">
    <source>
        <dbReference type="EMBL" id="BAJ74717.1"/>
    </source>
</evidence>
<evidence type="ECO:0000313" key="2">
    <source>
        <dbReference type="Proteomes" id="UP000008975"/>
    </source>
</evidence>
<dbReference type="RefSeq" id="WP_013584842.1">
    <property type="nucleotide sequence ID" value="NC_015125.1"/>
</dbReference>
<gene>
    <name evidence="1" type="ordered locus">MTES_1753</name>
</gene>
<name>E8NB70_MICTS</name>
<proteinExistence type="predicted"/>
<sequence>MTDTNRPGAGVVWARVEEGFHVGSRNGVFLGYLDREADGSYLAYNGRSRLVGRFPTLVAGMAAVTSAPTETRMPVRSEEEIVLQQVRTDRELPGSMVR</sequence>
<protein>
    <submittedName>
        <fullName evidence="1">Non-ribosomal peptide synthetase modules</fullName>
    </submittedName>
</protein>
<organism evidence="1 2">
    <name type="scientific">Microbacterium testaceum (strain StLB037)</name>
    <dbReference type="NCBI Taxonomy" id="979556"/>
    <lineage>
        <taxon>Bacteria</taxon>
        <taxon>Bacillati</taxon>
        <taxon>Actinomycetota</taxon>
        <taxon>Actinomycetes</taxon>
        <taxon>Micrococcales</taxon>
        <taxon>Microbacteriaceae</taxon>
        <taxon>Microbacterium</taxon>
    </lineage>
</organism>
<dbReference type="AlphaFoldDB" id="E8NB70"/>
<dbReference type="eggNOG" id="ENOG5031RAJ">
    <property type="taxonomic scope" value="Bacteria"/>
</dbReference>
<dbReference type="HOGENOM" id="CLU_2330627_0_0_11"/>
<reference key="2">
    <citation type="submission" date="2011-02" db="EMBL/GenBank/DDBJ databases">
        <title>Genome sequence of Microbacterium testaceum StLB037.</title>
        <authorList>
            <person name="Morohoshi T."/>
            <person name="Wang W.Z."/>
            <person name="Someya N."/>
            <person name="Ikeda T."/>
        </authorList>
    </citation>
    <scope>NUCLEOTIDE SEQUENCE</scope>
    <source>
        <strain>StLB037</strain>
    </source>
</reference>
<accession>E8NB70</accession>
<dbReference type="STRING" id="979556.MTES_1753"/>
<dbReference type="KEGG" id="mts:MTES_1753"/>
<dbReference type="EMBL" id="AP012052">
    <property type="protein sequence ID" value="BAJ74717.1"/>
    <property type="molecule type" value="Genomic_DNA"/>
</dbReference>